<evidence type="ECO:0000313" key="1">
    <source>
        <dbReference type="EMBL" id="MFH0263137.1"/>
    </source>
</evidence>
<name>A0ABW7INW7_9VIBR</name>
<evidence type="ECO:0000313" key="2">
    <source>
        <dbReference type="Proteomes" id="UP001607125"/>
    </source>
</evidence>
<proteinExistence type="predicted"/>
<sequence length="69" mass="7564">MLSAAPDVEGLYVITLSNKETAIPTGSEITLSETGDFSDDRKEDITHLIDFEVADEMVMTITADKKSKE</sequence>
<gene>
    <name evidence="1" type="ORF">ACGRH2_22335</name>
</gene>
<organism evidence="1 2">
    <name type="scientific">Vibrio barjaei</name>
    <dbReference type="NCBI Taxonomy" id="1676683"/>
    <lineage>
        <taxon>Bacteria</taxon>
        <taxon>Pseudomonadati</taxon>
        <taxon>Pseudomonadota</taxon>
        <taxon>Gammaproteobacteria</taxon>
        <taxon>Vibrionales</taxon>
        <taxon>Vibrionaceae</taxon>
        <taxon>Vibrio</taxon>
    </lineage>
</organism>
<accession>A0ABW7INW7</accession>
<dbReference type="EMBL" id="JBIHSF010000011">
    <property type="protein sequence ID" value="MFH0263137.1"/>
    <property type="molecule type" value="Genomic_DNA"/>
</dbReference>
<dbReference type="RefSeq" id="WP_268678382.1">
    <property type="nucleotide sequence ID" value="NZ_JAPQMW010000003.1"/>
</dbReference>
<reference evidence="1 2" key="1">
    <citation type="submission" date="2024-10" db="EMBL/GenBank/DDBJ databases">
        <authorList>
            <person name="Yibar A."/>
            <person name="Saticioglu I.B."/>
            <person name="Duman M."/>
            <person name="Ajmi N."/>
            <person name="Gurler F."/>
            <person name="Ay H."/>
            <person name="Onuk E."/>
            <person name="Guler S."/>
            <person name="Romalde J.L."/>
        </authorList>
    </citation>
    <scope>NUCLEOTIDE SEQUENCE [LARGE SCALE GENOMIC DNA]</scope>
    <source>
        <strain evidence="1 2">1-TCBS-B</strain>
    </source>
</reference>
<dbReference type="Proteomes" id="UP001607125">
    <property type="component" value="Unassembled WGS sequence"/>
</dbReference>
<dbReference type="Gene3D" id="2.60.40.1080">
    <property type="match status" value="1"/>
</dbReference>
<keyword evidence="2" id="KW-1185">Reference proteome</keyword>
<comment type="caution">
    <text evidence="1">The sequence shown here is derived from an EMBL/GenBank/DDBJ whole genome shotgun (WGS) entry which is preliminary data.</text>
</comment>
<protein>
    <submittedName>
        <fullName evidence="1">Uncharacterized protein</fullName>
    </submittedName>
</protein>